<name>A0A0D2EE07_9EURO</name>
<dbReference type="InterPro" id="IPR052738">
    <property type="entry name" value="ABC-Tungstate_binding"/>
</dbReference>
<keyword evidence="4" id="KW-1185">Reference proteome</keyword>
<evidence type="ECO:0000313" key="4">
    <source>
        <dbReference type="Proteomes" id="UP000054342"/>
    </source>
</evidence>
<feature type="domain" description="PBP" evidence="2">
    <location>
        <begin position="29"/>
        <end position="274"/>
    </location>
</feature>
<evidence type="ECO:0000259" key="2">
    <source>
        <dbReference type="Pfam" id="PF12849"/>
    </source>
</evidence>
<organism evidence="3 4">
    <name type="scientific">Exophiala xenobiotica</name>
    <dbReference type="NCBI Taxonomy" id="348802"/>
    <lineage>
        <taxon>Eukaryota</taxon>
        <taxon>Fungi</taxon>
        <taxon>Dikarya</taxon>
        <taxon>Ascomycota</taxon>
        <taxon>Pezizomycotina</taxon>
        <taxon>Eurotiomycetes</taxon>
        <taxon>Chaetothyriomycetidae</taxon>
        <taxon>Chaetothyriales</taxon>
        <taxon>Herpotrichiellaceae</taxon>
        <taxon>Exophiala</taxon>
    </lineage>
</organism>
<reference evidence="3 4" key="1">
    <citation type="submission" date="2015-01" db="EMBL/GenBank/DDBJ databases">
        <title>The Genome Sequence of Exophiala xenobiotica CBS118157.</title>
        <authorList>
            <consortium name="The Broad Institute Genomics Platform"/>
            <person name="Cuomo C."/>
            <person name="de Hoog S."/>
            <person name="Gorbushina A."/>
            <person name="Stielow B."/>
            <person name="Teixiera M."/>
            <person name="Abouelleil A."/>
            <person name="Chapman S.B."/>
            <person name="Priest M."/>
            <person name="Young S.K."/>
            <person name="Wortman J."/>
            <person name="Nusbaum C."/>
            <person name="Birren B."/>
        </authorList>
    </citation>
    <scope>NUCLEOTIDE SEQUENCE [LARGE SCALE GENOMIC DNA]</scope>
    <source>
        <strain evidence="3 4">CBS 118157</strain>
    </source>
</reference>
<dbReference type="AlphaFoldDB" id="A0A0D2EE07"/>
<dbReference type="Gene3D" id="3.40.190.10">
    <property type="entry name" value="Periplasmic binding protein-like II"/>
    <property type="match status" value="2"/>
</dbReference>
<dbReference type="RefSeq" id="XP_013313493.1">
    <property type="nucleotide sequence ID" value="XM_013458039.1"/>
</dbReference>
<dbReference type="EMBL" id="KN847321">
    <property type="protein sequence ID" value="KIW52910.1"/>
    <property type="molecule type" value="Genomic_DNA"/>
</dbReference>
<dbReference type="InterPro" id="IPR024370">
    <property type="entry name" value="PBP_domain"/>
</dbReference>
<dbReference type="OrthoDB" id="10260248at2759"/>
<dbReference type="SUPFAM" id="SSF53850">
    <property type="entry name" value="Periplasmic binding protein-like II"/>
    <property type="match status" value="1"/>
</dbReference>
<protein>
    <recommendedName>
        <fullName evidence="2">PBP domain-containing protein</fullName>
    </recommendedName>
</protein>
<dbReference type="Pfam" id="PF12849">
    <property type="entry name" value="PBP_like_2"/>
    <property type="match status" value="1"/>
</dbReference>
<dbReference type="Proteomes" id="UP000054342">
    <property type="component" value="Unassembled WGS sequence"/>
</dbReference>
<accession>A0A0D2EE07</accession>
<feature type="region of interest" description="Disordered" evidence="1">
    <location>
        <begin position="1"/>
        <end position="22"/>
    </location>
</feature>
<gene>
    <name evidence="3" type="ORF">PV05_08518</name>
</gene>
<sequence length="314" mass="34563">MASIRPIPSSVPKSQRQSIPPAALYGTPGGEVRLRIATGGAGQSGLLQKLAEEFIDAYTQRTSTPPFQIAWIATDTSLSFNALATGAADLSITYHPYAEAIALRQGIATRSVYAWRDHFMLVGPRSNPANLPVDQTLTINELFALVFQAAVETSTSPEPVKFLSRYDKSANNIRESNIWSSIGQTPWSHPYSSWYHRYIDFPFGALRAASRLGEYTLVDRGTWYAVGGEVRNKMMVFKESFDAQQDDPLINPAHALVGSLAKEGDLAEAFADWLSQADGGQKVIRDFATNGTILYSPVRMNAQPQDSRKRAFKL</sequence>
<dbReference type="PANTHER" id="PTHR37945">
    <property type="entry name" value="EXTRACELLULAR TUNGSTATE BINDING PROTEIN"/>
    <property type="match status" value="1"/>
</dbReference>
<evidence type="ECO:0000313" key="3">
    <source>
        <dbReference type="EMBL" id="KIW52910.1"/>
    </source>
</evidence>
<proteinExistence type="predicted"/>
<dbReference type="GeneID" id="25330426"/>
<dbReference type="PANTHER" id="PTHR37945:SF1">
    <property type="entry name" value="EXTRACELLULAR TUNGSTATE BINDING PROTEIN"/>
    <property type="match status" value="1"/>
</dbReference>
<evidence type="ECO:0000256" key="1">
    <source>
        <dbReference type="SAM" id="MobiDB-lite"/>
    </source>
</evidence>